<sequence>MSVEGARRLLRWRERPGRGAVVGHLDGLAVALASKGYRHIKLYQAAELPGRPLLLWVFVFGVEGHVRVAVTVRAMDGGAWAYYEAGHGEEKFLGPCGDAQYAAERVDALLKHRMFPSTW</sequence>
<evidence type="ECO:0000313" key="1">
    <source>
        <dbReference type="EMBL" id="TYB48072.1"/>
    </source>
</evidence>
<reference evidence="1 2" key="1">
    <citation type="submission" date="2019-08" db="EMBL/GenBank/DDBJ databases">
        <title>Actinomadura sp. nov. CYP1-5 isolated from mountain soil.</title>
        <authorList>
            <person name="Songsumanus A."/>
            <person name="Kuncharoen N."/>
            <person name="Kudo T."/>
            <person name="Yuki M."/>
            <person name="Igarashi Y."/>
            <person name="Tanasupawat S."/>
        </authorList>
    </citation>
    <scope>NUCLEOTIDE SEQUENCE [LARGE SCALE GENOMIC DNA]</scope>
    <source>
        <strain evidence="1 2">JCM 14158</strain>
    </source>
</reference>
<dbReference type="STRING" id="1220554.GCA_001552135_04950"/>
<dbReference type="AlphaFoldDB" id="A0A5D0NUY8"/>
<name>A0A5D0NUY8_9ACTN</name>
<protein>
    <submittedName>
        <fullName evidence="1">Uncharacterized protein</fullName>
    </submittedName>
</protein>
<keyword evidence="2" id="KW-1185">Reference proteome</keyword>
<dbReference type="Proteomes" id="UP000323380">
    <property type="component" value="Unassembled WGS sequence"/>
</dbReference>
<organism evidence="1 2">
    <name type="scientific">Actinomadura chibensis</name>
    <dbReference type="NCBI Taxonomy" id="392828"/>
    <lineage>
        <taxon>Bacteria</taxon>
        <taxon>Bacillati</taxon>
        <taxon>Actinomycetota</taxon>
        <taxon>Actinomycetes</taxon>
        <taxon>Streptosporangiales</taxon>
        <taxon>Thermomonosporaceae</taxon>
        <taxon>Actinomadura</taxon>
    </lineage>
</organism>
<dbReference type="EMBL" id="VSFG01000001">
    <property type="protein sequence ID" value="TYB48072.1"/>
    <property type="molecule type" value="Genomic_DNA"/>
</dbReference>
<accession>A0A5D0NUY8</accession>
<comment type="caution">
    <text evidence="1">The sequence shown here is derived from an EMBL/GenBank/DDBJ whole genome shotgun (WGS) entry which is preliminary data.</text>
</comment>
<proteinExistence type="predicted"/>
<gene>
    <name evidence="1" type="ORF">FXF69_02245</name>
</gene>
<dbReference type="RefSeq" id="WP_148344041.1">
    <property type="nucleotide sequence ID" value="NZ_VSFG01000001.1"/>
</dbReference>
<evidence type="ECO:0000313" key="2">
    <source>
        <dbReference type="Proteomes" id="UP000323380"/>
    </source>
</evidence>